<comment type="catalytic activity">
    <reaction evidence="7">
        <text>a peptidoglycan chain = a peptidoglycan chain with N-acetyl-1,6-anhydromuramyl-[peptide] at the reducing end + a peptidoglycan chain with N-acetylglucosamine at the non-reducing end.</text>
        <dbReference type="EC" id="4.2.2.29"/>
    </reaction>
</comment>
<evidence type="ECO:0000256" key="5">
    <source>
        <dbReference type="ARBA" id="ARBA00023239"/>
    </source>
</evidence>
<dbReference type="GO" id="GO:0009252">
    <property type="term" value="P:peptidoglycan biosynthetic process"/>
    <property type="evidence" value="ECO:0007669"/>
    <property type="project" value="UniProtKB-UniRule"/>
</dbReference>
<comment type="function">
    <text evidence="7">Functions as a peptidoglycan terminase that cleaves nascent peptidoglycan strands endolytically to terminate their elongation.</text>
</comment>
<keyword evidence="9" id="KW-1185">Reference proteome</keyword>
<evidence type="ECO:0000256" key="7">
    <source>
        <dbReference type="HAMAP-Rule" id="MF_02065"/>
    </source>
</evidence>
<dbReference type="EMBL" id="CP012332">
    <property type="protein sequence ID" value="AKU93256.1"/>
    <property type="molecule type" value="Genomic_DNA"/>
</dbReference>
<dbReference type="STRING" id="1391653.AKJ08_3643"/>
<dbReference type="GO" id="GO:0005886">
    <property type="term" value="C:plasma membrane"/>
    <property type="evidence" value="ECO:0007669"/>
    <property type="project" value="UniProtKB-UniRule"/>
</dbReference>
<dbReference type="NCBIfam" id="TIGR00247">
    <property type="entry name" value="endolytic transglycosylase MltG"/>
    <property type="match status" value="1"/>
</dbReference>
<accession>A0A0K1PIN8</accession>
<dbReference type="PATRIC" id="fig|1391653.3.peg.3800"/>
<sequence>MKKLALLVLSALILVAGGGGTVFVLAERAVQTPIAPGETTLVEVAVPRGISGRALGDLLEAQGLISDHRLWRFHLWQRGGLDAKAGRHALTRGMSLAELATALEGAPLSEDRPFATIEGWRLRDTDAALVAKGWIEPGAYVAAAKDPSRYRVAFPLPKGTLEGYLYPETYAVAPGTIDVRELVQRQLDTFAERFWIPYREEIAASGRSLHDLVVMASLLEREEPTPSQRSLVAGILWKRIDRNIALGVDATSRYLLPEWNDRKAFLAKLRDPEDPWNTRTRTGLPPGPIGAPSVESLMAALRPISSEYLYYLHDADKILRPSRNGAEHEALRRKYNVY</sequence>
<evidence type="ECO:0000313" key="8">
    <source>
        <dbReference type="EMBL" id="AKU93256.1"/>
    </source>
</evidence>
<name>A0A0K1PIN8_9BACT</name>
<keyword evidence="6 7" id="KW-0961">Cell wall biogenesis/degradation</keyword>
<proteinExistence type="inferred from homology"/>
<dbReference type="KEGG" id="vin:AKJ08_3643"/>
<comment type="similarity">
    <text evidence="7">Belongs to the transglycosylase MltG family.</text>
</comment>
<keyword evidence="3 7" id="KW-1133">Transmembrane helix</keyword>
<keyword evidence="5 7" id="KW-0456">Lyase</keyword>
<dbReference type="RefSeq" id="WP_420806373.1">
    <property type="nucleotide sequence ID" value="NZ_CP012332.1"/>
</dbReference>
<reference evidence="8 9" key="1">
    <citation type="submission" date="2015-08" db="EMBL/GenBank/DDBJ databases">
        <authorList>
            <person name="Babu N.S."/>
            <person name="Beckwith C.J."/>
            <person name="Beseler K.G."/>
            <person name="Brison A."/>
            <person name="Carone J.V."/>
            <person name="Caskin T.P."/>
            <person name="Diamond M."/>
            <person name="Durham M.E."/>
            <person name="Foxe J.M."/>
            <person name="Go M."/>
            <person name="Henderson B.A."/>
            <person name="Jones I.B."/>
            <person name="McGettigan J.A."/>
            <person name="Micheletti S.J."/>
            <person name="Nasrallah M.E."/>
            <person name="Ortiz D."/>
            <person name="Piller C.R."/>
            <person name="Privatt S.R."/>
            <person name="Schneider S.L."/>
            <person name="Sharp S."/>
            <person name="Smith T.C."/>
            <person name="Stanton J.D."/>
            <person name="Ullery H.E."/>
            <person name="Wilson R.J."/>
            <person name="Serrano M.G."/>
            <person name="Buck G."/>
            <person name="Lee V."/>
            <person name="Wang Y."/>
            <person name="Carvalho R."/>
            <person name="Voegtly L."/>
            <person name="Shi R."/>
            <person name="Duckworth R."/>
            <person name="Johnson A."/>
            <person name="Loviza R."/>
            <person name="Walstead R."/>
            <person name="Shah Z."/>
            <person name="Kiflezghi M."/>
            <person name="Wade K."/>
            <person name="Ball S.L."/>
            <person name="Bradley K.W."/>
            <person name="Asai D.J."/>
            <person name="Bowman C.A."/>
            <person name="Russell D.A."/>
            <person name="Pope W.H."/>
            <person name="Jacobs-Sera D."/>
            <person name="Hendrix R.W."/>
            <person name="Hatfull G.F."/>
        </authorList>
    </citation>
    <scope>NUCLEOTIDE SEQUENCE [LARGE SCALE GENOMIC DNA]</scope>
    <source>
        <strain evidence="8 9">DSM 27710</strain>
    </source>
</reference>
<feature type="site" description="Important for catalytic activity" evidence="7">
    <location>
        <position position="222"/>
    </location>
</feature>
<dbReference type="GO" id="GO:0008932">
    <property type="term" value="F:lytic endotransglycosylase activity"/>
    <property type="evidence" value="ECO:0007669"/>
    <property type="project" value="UniProtKB-UniRule"/>
</dbReference>
<dbReference type="PANTHER" id="PTHR30518">
    <property type="entry name" value="ENDOLYTIC MUREIN TRANSGLYCOSYLASE"/>
    <property type="match status" value="1"/>
</dbReference>
<evidence type="ECO:0000256" key="1">
    <source>
        <dbReference type="ARBA" id="ARBA00022475"/>
    </source>
</evidence>
<dbReference type="AlphaFoldDB" id="A0A0K1PIN8"/>
<evidence type="ECO:0000256" key="3">
    <source>
        <dbReference type="ARBA" id="ARBA00022989"/>
    </source>
</evidence>
<organism evidence="8 9">
    <name type="scientific">Vulgatibacter incomptus</name>
    <dbReference type="NCBI Taxonomy" id="1391653"/>
    <lineage>
        <taxon>Bacteria</taxon>
        <taxon>Pseudomonadati</taxon>
        <taxon>Myxococcota</taxon>
        <taxon>Myxococcia</taxon>
        <taxon>Myxococcales</taxon>
        <taxon>Cystobacterineae</taxon>
        <taxon>Vulgatibacteraceae</taxon>
        <taxon>Vulgatibacter</taxon>
    </lineage>
</organism>
<keyword evidence="2 7" id="KW-0812">Transmembrane</keyword>
<protein>
    <recommendedName>
        <fullName evidence="7">Endolytic murein transglycosylase</fullName>
        <ecNumber evidence="7">4.2.2.29</ecNumber>
    </recommendedName>
    <alternativeName>
        <fullName evidence="7">Peptidoglycan lytic transglycosylase</fullName>
    </alternativeName>
    <alternativeName>
        <fullName evidence="7">Peptidoglycan polymerization terminase</fullName>
    </alternativeName>
</protein>
<gene>
    <name evidence="7" type="primary">mltG</name>
    <name evidence="8" type="ORF">AKJ08_3643</name>
</gene>
<keyword evidence="1 7" id="KW-1003">Cell membrane</keyword>
<dbReference type="EC" id="4.2.2.29" evidence="7"/>
<dbReference type="Gene3D" id="3.30.1490.480">
    <property type="entry name" value="Endolytic murein transglycosylase"/>
    <property type="match status" value="1"/>
</dbReference>
<dbReference type="InterPro" id="IPR003770">
    <property type="entry name" value="MLTG-like"/>
</dbReference>
<evidence type="ECO:0000256" key="4">
    <source>
        <dbReference type="ARBA" id="ARBA00023136"/>
    </source>
</evidence>
<dbReference type="GO" id="GO:0071555">
    <property type="term" value="P:cell wall organization"/>
    <property type="evidence" value="ECO:0007669"/>
    <property type="project" value="UniProtKB-KW"/>
</dbReference>
<dbReference type="Pfam" id="PF02618">
    <property type="entry name" value="YceG"/>
    <property type="match status" value="1"/>
</dbReference>
<evidence type="ECO:0000256" key="2">
    <source>
        <dbReference type="ARBA" id="ARBA00022692"/>
    </source>
</evidence>
<dbReference type="PANTHER" id="PTHR30518:SF2">
    <property type="entry name" value="ENDOLYTIC MUREIN TRANSGLYCOSYLASE"/>
    <property type="match status" value="1"/>
</dbReference>
<keyword evidence="4 7" id="KW-0472">Membrane</keyword>
<dbReference type="Proteomes" id="UP000055590">
    <property type="component" value="Chromosome"/>
</dbReference>
<dbReference type="HAMAP" id="MF_02065">
    <property type="entry name" value="MltG"/>
    <property type="match status" value="1"/>
</dbReference>
<evidence type="ECO:0000256" key="6">
    <source>
        <dbReference type="ARBA" id="ARBA00023316"/>
    </source>
</evidence>
<evidence type="ECO:0000313" key="9">
    <source>
        <dbReference type="Proteomes" id="UP000055590"/>
    </source>
</evidence>